<feature type="compositionally biased region" description="Basic and acidic residues" evidence="1">
    <location>
        <begin position="258"/>
        <end position="267"/>
    </location>
</feature>
<proteinExistence type="predicted"/>
<dbReference type="Proteomes" id="UP000566711">
    <property type="component" value="Unassembled WGS sequence"/>
</dbReference>
<reference evidence="3 4" key="1">
    <citation type="submission" date="2020-07" db="EMBL/GenBank/DDBJ databases">
        <title>Novel species isolated from subtropical streams in China.</title>
        <authorList>
            <person name="Lu H."/>
        </authorList>
    </citation>
    <scope>NUCLEOTIDE SEQUENCE [LARGE SCALE GENOMIC DNA]</scope>
    <source>
        <strain evidence="3 4">FT3S</strain>
    </source>
</reference>
<dbReference type="EMBL" id="JACEZS010000004">
    <property type="protein sequence ID" value="MBA5605182.1"/>
    <property type="molecule type" value="Genomic_DNA"/>
</dbReference>
<dbReference type="SUPFAM" id="SSF53850">
    <property type="entry name" value="Periplasmic binding protein-like II"/>
    <property type="match status" value="1"/>
</dbReference>
<sequence>MLTVPHNARPALLATFLLLGTSVAASASPIVTVSWRDKPPYHYLENGMPKGFLLERTQAIFAAAGIATRLAPEPQKRIWANFSHGATNYCSFSWYRLPEREAVSQYTLPISIDPPHSVLVSADALERVKSHATLAALLADQQLTLGVVDGVSYGPELDAMIARSANKIMRRTVDTTSMMRMLSVGRASFMLVDREDWEYVHRREPILRSTTRLDFPDMPPGLKRYIVCSRDISPQVMDKINQAITATGGAVRSTQGADDERRARQHP</sequence>
<dbReference type="AlphaFoldDB" id="A0A7W2EFS8"/>
<keyword evidence="4" id="KW-1185">Reference proteome</keyword>
<evidence type="ECO:0000313" key="3">
    <source>
        <dbReference type="EMBL" id="MBA5605182.1"/>
    </source>
</evidence>
<name>A0A7W2EFS8_9BURK</name>
<accession>A0A7W2EFS8</accession>
<dbReference type="Gene3D" id="3.40.190.10">
    <property type="entry name" value="Periplasmic binding protein-like II"/>
    <property type="match status" value="2"/>
</dbReference>
<evidence type="ECO:0000256" key="1">
    <source>
        <dbReference type="SAM" id="MobiDB-lite"/>
    </source>
</evidence>
<evidence type="ECO:0000313" key="4">
    <source>
        <dbReference type="Proteomes" id="UP000566711"/>
    </source>
</evidence>
<feature type="region of interest" description="Disordered" evidence="1">
    <location>
        <begin position="247"/>
        <end position="267"/>
    </location>
</feature>
<dbReference type="RefSeq" id="WP_182215797.1">
    <property type="nucleotide sequence ID" value="NZ_JACEZS010000004.1"/>
</dbReference>
<comment type="caution">
    <text evidence="3">The sequence shown here is derived from an EMBL/GenBank/DDBJ whole genome shotgun (WGS) entry which is preliminary data.</text>
</comment>
<keyword evidence="2" id="KW-0732">Signal</keyword>
<feature type="signal peptide" evidence="2">
    <location>
        <begin position="1"/>
        <end position="27"/>
    </location>
</feature>
<feature type="chain" id="PRO_5031009061" evidence="2">
    <location>
        <begin position="28"/>
        <end position="267"/>
    </location>
</feature>
<organism evidence="3 4">
    <name type="scientific">Rugamonas fusca</name>
    <dbReference type="NCBI Taxonomy" id="2758568"/>
    <lineage>
        <taxon>Bacteria</taxon>
        <taxon>Pseudomonadati</taxon>
        <taxon>Pseudomonadota</taxon>
        <taxon>Betaproteobacteria</taxon>
        <taxon>Burkholderiales</taxon>
        <taxon>Oxalobacteraceae</taxon>
        <taxon>Telluria group</taxon>
        <taxon>Rugamonas</taxon>
    </lineage>
</organism>
<gene>
    <name evidence="3" type="ORF">H3H36_07390</name>
</gene>
<protein>
    <submittedName>
        <fullName evidence="3">Transporter substrate-binding domain-containing protein</fullName>
    </submittedName>
</protein>
<evidence type="ECO:0000256" key="2">
    <source>
        <dbReference type="SAM" id="SignalP"/>
    </source>
</evidence>